<name>A0ABN3PGS0_9ACTN</name>
<evidence type="ECO:0000313" key="2">
    <source>
        <dbReference type="Proteomes" id="UP001501509"/>
    </source>
</evidence>
<keyword evidence="2" id="KW-1185">Reference proteome</keyword>
<reference evidence="1 2" key="1">
    <citation type="journal article" date="2019" name="Int. J. Syst. Evol. Microbiol.">
        <title>The Global Catalogue of Microorganisms (GCM) 10K type strain sequencing project: providing services to taxonomists for standard genome sequencing and annotation.</title>
        <authorList>
            <consortium name="The Broad Institute Genomics Platform"/>
            <consortium name="The Broad Institute Genome Sequencing Center for Infectious Disease"/>
            <person name="Wu L."/>
            <person name="Ma J."/>
        </authorList>
    </citation>
    <scope>NUCLEOTIDE SEQUENCE [LARGE SCALE GENOMIC DNA]</scope>
    <source>
        <strain evidence="1 2">JCM 6833</strain>
    </source>
</reference>
<organism evidence="1 2">
    <name type="scientific">Actinomadura fulvescens</name>
    <dbReference type="NCBI Taxonomy" id="46160"/>
    <lineage>
        <taxon>Bacteria</taxon>
        <taxon>Bacillati</taxon>
        <taxon>Actinomycetota</taxon>
        <taxon>Actinomycetes</taxon>
        <taxon>Streptosporangiales</taxon>
        <taxon>Thermomonosporaceae</taxon>
        <taxon>Actinomadura</taxon>
    </lineage>
</organism>
<dbReference type="EMBL" id="BAAATD010000002">
    <property type="protein sequence ID" value="GAA2584889.1"/>
    <property type="molecule type" value="Genomic_DNA"/>
</dbReference>
<proteinExistence type="predicted"/>
<protein>
    <recommendedName>
        <fullName evidence="3">Secreted protein</fullName>
    </recommendedName>
</protein>
<accession>A0ABN3PGS0</accession>
<dbReference type="Proteomes" id="UP001501509">
    <property type="component" value="Unassembled WGS sequence"/>
</dbReference>
<evidence type="ECO:0000313" key="1">
    <source>
        <dbReference type="EMBL" id="GAA2584889.1"/>
    </source>
</evidence>
<gene>
    <name evidence="1" type="ORF">GCM10010411_16990</name>
</gene>
<sequence length="96" mass="10080">MNTSIRSLARVGPAGAAVAAGTAATIPAPRVNAAKNEVTLRLIAPPLALKGIEESLAERGRTWLSSDDVSVLEAVSVVNALWVVCSNLPVSRWWFA</sequence>
<evidence type="ECO:0008006" key="3">
    <source>
        <dbReference type="Google" id="ProtNLM"/>
    </source>
</evidence>
<comment type="caution">
    <text evidence="1">The sequence shown here is derived from an EMBL/GenBank/DDBJ whole genome shotgun (WGS) entry which is preliminary data.</text>
</comment>